<feature type="region of interest" description="Disordered" evidence="1">
    <location>
        <begin position="328"/>
        <end position="355"/>
    </location>
</feature>
<sequence>MSDEVSDSDNTVTVMVIVGCVGVAVFSGIYFAFWNRSKNSRNEGTVEGDKGSDPDDTEKATSSLPAKIAPAKKTTYALESKERQPGDPIYDKMIISGTASLGLLLWVGALIVMIVSLVNRSDFYDASVSDFQSFGENGCLVESAATYTYFDVQLNALNSVCVEQWEYNVRVVARTIVGEEEGDEEEMIFFVSAPLSSESCRGQCQDCVRQNQLLGEDFYVGVVATQRGDPITANGTTVECFGPTIPVGELSGFYDCGTQREINDTCFQLQDTSISLEQQQLSVQVGLAVAYCGFAGGFLLLLLTAYFMYRNKQVREAELPLAPTKILKKGGTSLTDGEMEDNTPSEEVAVDPDSSLKLVQDGTTEDLEAKKS</sequence>
<dbReference type="EMBL" id="JAGRRH010000009">
    <property type="protein sequence ID" value="KAG7365513.1"/>
    <property type="molecule type" value="Genomic_DNA"/>
</dbReference>
<organism evidence="3 4">
    <name type="scientific">Nitzschia inconspicua</name>
    <dbReference type="NCBI Taxonomy" id="303405"/>
    <lineage>
        <taxon>Eukaryota</taxon>
        <taxon>Sar</taxon>
        <taxon>Stramenopiles</taxon>
        <taxon>Ochrophyta</taxon>
        <taxon>Bacillariophyta</taxon>
        <taxon>Bacillariophyceae</taxon>
        <taxon>Bacillariophycidae</taxon>
        <taxon>Bacillariales</taxon>
        <taxon>Bacillariaceae</taxon>
        <taxon>Nitzschia</taxon>
    </lineage>
</organism>
<name>A0A9K3LND8_9STRA</name>
<evidence type="ECO:0000313" key="3">
    <source>
        <dbReference type="EMBL" id="KAG7365513.1"/>
    </source>
</evidence>
<feature type="transmembrane region" description="Helical" evidence="2">
    <location>
        <begin position="12"/>
        <end position="33"/>
    </location>
</feature>
<feature type="compositionally biased region" description="Basic and acidic residues" evidence="1">
    <location>
        <begin position="47"/>
        <end position="59"/>
    </location>
</feature>
<dbReference type="OrthoDB" id="10523494at2759"/>
<reference evidence="3" key="2">
    <citation type="submission" date="2021-04" db="EMBL/GenBank/DDBJ databases">
        <authorList>
            <person name="Podell S."/>
        </authorList>
    </citation>
    <scope>NUCLEOTIDE SEQUENCE</scope>
    <source>
        <strain evidence="3">Hildebrandi</strain>
    </source>
</reference>
<feature type="transmembrane region" description="Helical" evidence="2">
    <location>
        <begin position="93"/>
        <end position="118"/>
    </location>
</feature>
<keyword evidence="2" id="KW-0472">Membrane</keyword>
<protein>
    <recommendedName>
        <fullName evidence="5">Transmembrane protein</fullName>
    </recommendedName>
</protein>
<dbReference type="Proteomes" id="UP000693970">
    <property type="component" value="Unassembled WGS sequence"/>
</dbReference>
<gene>
    <name evidence="3" type="ORF">IV203_038717</name>
</gene>
<evidence type="ECO:0008006" key="5">
    <source>
        <dbReference type="Google" id="ProtNLM"/>
    </source>
</evidence>
<accession>A0A9K3LND8</accession>
<proteinExistence type="predicted"/>
<feature type="compositionally biased region" description="Acidic residues" evidence="1">
    <location>
        <begin position="337"/>
        <end position="350"/>
    </location>
</feature>
<reference evidence="3" key="1">
    <citation type="journal article" date="2021" name="Sci. Rep.">
        <title>Diploid genomic architecture of Nitzschia inconspicua, an elite biomass production diatom.</title>
        <authorList>
            <person name="Oliver A."/>
            <person name="Podell S."/>
            <person name="Pinowska A."/>
            <person name="Traller J.C."/>
            <person name="Smith S.R."/>
            <person name="McClure R."/>
            <person name="Beliaev A."/>
            <person name="Bohutskyi P."/>
            <person name="Hill E.A."/>
            <person name="Rabines A."/>
            <person name="Zheng H."/>
            <person name="Allen L.Z."/>
            <person name="Kuo A."/>
            <person name="Grigoriev I.V."/>
            <person name="Allen A.E."/>
            <person name="Hazlebeck D."/>
            <person name="Allen E.E."/>
        </authorList>
    </citation>
    <scope>NUCLEOTIDE SEQUENCE</scope>
    <source>
        <strain evidence="3">Hildebrandi</strain>
    </source>
</reference>
<feature type="transmembrane region" description="Helical" evidence="2">
    <location>
        <begin position="285"/>
        <end position="309"/>
    </location>
</feature>
<keyword evidence="2" id="KW-1133">Transmembrane helix</keyword>
<keyword evidence="4" id="KW-1185">Reference proteome</keyword>
<comment type="caution">
    <text evidence="3">The sequence shown here is derived from an EMBL/GenBank/DDBJ whole genome shotgun (WGS) entry which is preliminary data.</text>
</comment>
<evidence type="ECO:0000256" key="2">
    <source>
        <dbReference type="SAM" id="Phobius"/>
    </source>
</evidence>
<evidence type="ECO:0000313" key="4">
    <source>
        <dbReference type="Proteomes" id="UP000693970"/>
    </source>
</evidence>
<feature type="region of interest" description="Disordered" evidence="1">
    <location>
        <begin position="41"/>
        <end position="62"/>
    </location>
</feature>
<dbReference type="AlphaFoldDB" id="A0A9K3LND8"/>
<evidence type="ECO:0000256" key="1">
    <source>
        <dbReference type="SAM" id="MobiDB-lite"/>
    </source>
</evidence>
<keyword evidence="2" id="KW-0812">Transmembrane</keyword>